<protein>
    <submittedName>
        <fullName evidence="1">Uncharacterized protein</fullName>
    </submittedName>
</protein>
<name>A0A9D1HW13_9BACT</name>
<evidence type="ECO:0000313" key="2">
    <source>
        <dbReference type="Proteomes" id="UP000824087"/>
    </source>
</evidence>
<reference evidence="1" key="2">
    <citation type="journal article" date="2021" name="PeerJ">
        <title>Extensive microbial diversity within the chicken gut microbiome revealed by metagenomics and culture.</title>
        <authorList>
            <person name="Gilroy R."/>
            <person name="Ravi A."/>
            <person name="Getino M."/>
            <person name="Pursley I."/>
            <person name="Horton D.L."/>
            <person name="Alikhan N.F."/>
            <person name="Baker D."/>
            <person name="Gharbi K."/>
            <person name="Hall N."/>
            <person name="Watson M."/>
            <person name="Adriaenssens E.M."/>
            <person name="Foster-Nyarko E."/>
            <person name="Jarju S."/>
            <person name="Secka A."/>
            <person name="Antonio M."/>
            <person name="Oren A."/>
            <person name="Chaudhuri R.R."/>
            <person name="La Ragione R."/>
            <person name="Hildebrand F."/>
            <person name="Pallen M.J."/>
        </authorList>
    </citation>
    <scope>NUCLEOTIDE SEQUENCE</scope>
    <source>
        <strain evidence="1">CHK197-8231</strain>
    </source>
</reference>
<organism evidence="1 2">
    <name type="scientific">Candidatus Fimihabitans intestinipullorum</name>
    <dbReference type="NCBI Taxonomy" id="2840820"/>
    <lineage>
        <taxon>Bacteria</taxon>
        <taxon>Bacillati</taxon>
        <taxon>Mycoplasmatota</taxon>
        <taxon>Mycoplasmatota incertae sedis</taxon>
        <taxon>Candidatus Fimihabitans</taxon>
    </lineage>
</organism>
<dbReference type="EMBL" id="DVML01000033">
    <property type="protein sequence ID" value="HIU23067.1"/>
    <property type="molecule type" value="Genomic_DNA"/>
</dbReference>
<dbReference type="Proteomes" id="UP000824087">
    <property type="component" value="Unassembled WGS sequence"/>
</dbReference>
<dbReference type="AlphaFoldDB" id="A0A9D1HW13"/>
<reference evidence="1" key="1">
    <citation type="submission" date="2020-10" db="EMBL/GenBank/DDBJ databases">
        <authorList>
            <person name="Gilroy R."/>
        </authorList>
    </citation>
    <scope>NUCLEOTIDE SEQUENCE</scope>
    <source>
        <strain evidence="1">CHK197-8231</strain>
    </source>
</reference>
<comment type="caution">
    <text evidence="1">The sequence shown here is derived from an EMBL/GenBank/DDBJ whole genome shotgun (WGS) entry which is preliminary data.</text>
</comment>
<evidence type="ECO:0000313" key="1">
    <source>
        <dbReference type="EMBL" id="HIU23067.1"/>
    </source>
</evidence>
<proteinExistence type="predicted"/>
<gene>
    <name evidence="1" type="ORF">IAD49_05740</name>
</gene>
<accession>A0A9D1HW13</accession>
<sequence length="79" mass="9780">MRTEITYREDKLYINVEGMVNLSHMDRMKQKLDYIVREYPVKEIELNHENAIGCSKKYWNDYIEPFENEYRNIRIVVKY</sequence>